<dbReference type="EMBL" id="KE148172">
    <property type="protein sequence ID" value="EPE02978.1"/>
    <property type="molecule type" value="Genomic_DNA"/>
</dbReference>
<protein>
    <submittedName>
        <fullName evidence="2">Uncharacterized protein</fullName>
    </submittedName>
</protein>
<feature type="compositionally biased region" description="Polar residues" evidence="1">
    <location>
        <begin position="357"/>
        <end position="375"/>
    </location>
</feature>
<feature type="region of interest" description="Disordered" evidence="1">
    <location>
        <begin position="699"/>
        <end position="747"/>
    </location>
</feature>
<feature type="region of interest" description="Disordered" evidence="1">
    <location>
        <begin position="149"/>
        <end position="246"/>
    </location>
</feature>
<feature type="compositionally biased region" description="Basic residues" evidence="1">
    <location>
        <begin position="215"/>
        <end position="230"/>
    </location>
</feature>
<evidence type="ECO:0000256" key="1">
    <source>
        <dbReference type="SAM" id="MobiDB-lite"/>
    </source>
</evidence>
<feature type="region of interest" description="Disordered" evidence="1">
    <location>
        <begin position="550"/>
        <end position="639"/>
    </location>
</feature>
<accession>S3C9S7</accession>
<reference evidence="2 3" key="1">
    <citation type="journal article" date="2013" name="BMC Genomics">
        <title>The genome and transcriptome of the pine saprophyte Ophiostoma piceae, and a comparison with the bark beetle-associated pine pathogen Grosmannia clavigera.</title>
        <authorList>
            <person name="Haridas S."/>
            <person name="Wang Y."/>
            <person name="Lim L."/>
            <person name="Massoumi Alamouti S."/>
            <person name="Jackman S."/>
            <person name="Docking R."/>
            <person name="Robertson G."/>
            <person name="Birol I."/>
            <person name="Bohlmann J."/>
            <person name="Breuil C."/>
        </authorList>
    </citation>
    <scope>NUCLEOTIDE SEQUENCE [LARGE SCALE GENOMIC DNA]</scope>
    <source>
        <strain evidence="2 3">UAMH 11346</strain>
    </source>
</reference>
<feature type="compositionally biased region" description="Basic residues" evidence="1">
    <location>
        <begin position="299"/>
        <end position="314"/>
    </location>
</feature>
<organism evidence="2 3">
    <name type="scientific">Ophiostoma piceae (strain UAMH 11346)</name>
    <name type="common">Sap stain fungus</name>
    <dbReference type="NCBI Taxonomy" id="1262450"/>
    <lineage>
        <taxon>Eukaryota</taxon>
        <taxon>Fungi</taxon>
        <taxon>Dikarya</taxon>
        <taxon>Ascomycota</taxon>
        <taxon>Pezizomycotina</taxon>
        <taxon>Sordariomycetes</taxon>
        <taxon>Sordariomycetidae</taxon>
        <taxon>Ophiostomatales</taxon>
        <taxon>Ophiostomataceae</taxon>
        <taxon>Ophiostoma</taxon>
    </lineage>
</organism>
<proteinExistence type="predicted"/>
<gene>
    <name evidence="2" type="ORF">F503_08855</name>
</gene>
<name>S3C9S7_OPHP1</name>
<feature type="compositionally biased region" description="Low complexity" evidence="1">
    <location>
        <begin position="582"/>
        <end position="616"/>
    </location>
</feature>
<dbReference type="HOGENOM" id="CLU_372175_0_0_1"/>
<feature type="compositionally biased region" description="Polar residues" evidence="1">
    <location>
        <begin position="399"/>
        <end position="417"/>
    </location>
</feature>
<feature type="region of interest" description="Disordered" evidence="1">
    <location>
        <begin position="260"/>
        <end position="314"/>
    </location>
</feature>
<dbReference type="AlphaFoldDB" id="S3C9S7"/>
<feature type="region of interest" description="Disordered" evidence="1">
    <location>
        <begin position="344"/>
        <end position="419"/>
    </location>
</feature>
<evidence type="ECO:0000313" key="3">
    <source>
        <dbReference type="Proteomes" id="UP000016923"/>
    </source>
</evidence>
<dbReference type="Proteomes" id="UP000016923">
    <property type="component" value="Unassembled WGS sequence"/>
</dbReference>
<feature type="compositionally biased region" description="Low complexity" evidence="1">
    <location>
        <begin position="79"/>
        <end position="88"/>
    </location>
</feature>
<feature type="region of interest" description="Disordered" evidence="1">
    <location>
        <begin position="46"/>
        <end position="108"/>
    </location>
</feature>
<feature type="compositionally biased region" description="Basic residues" evidence="1">
    <location>
        <begin position="347"/>
        <end position="356"/>
    </location>
</feature>
<sequence length="747" mass="80777">MPRKAVDLSLSDPRDLRFQPLNRRQEERIRKELEAKHEENLQKLVQQRLEQIQRQQQQQTAEPTAAPAPPPEKADAETHAPIAIAAIEAPPPAEPEAKPDADPEKMPYAVLTLKGSSEGLETANIQLNFKDSLDQMAIVPVVEASPVETAEAADAGPQVVEMKEKRKTHHLRSKKSHRASLGVKKHPKSKMHRSKSKRRNHSRSRSKTKNEEQHHHRGRSRSRSRSRGRRQSRDTSCASRSDHSDLESDISRLARKLHHFRSRKSSTRAVIDSVDGSDSGSDCSSCESSSSTEVEDNHHKHHMSRRGRVARRERHLSSVRCSSCGHGAHVYSDMDDDGLGNCEFRIHGGRGRKNRNQKNGGSAMMSMNQDGTGSDTKGRDESNDSLPALPPIGGMAGSSPDQTNGWINGHQSHNDSGPNALLPPIPSPDRMGGWDPGFNDPVYGKRNHNGSHQAYPVFAPPPSMSHPQHACHGSYSPPHPYDGYHHPYHHPPSHHHGCMPYPYAYAPHPPPYVPNPPHSYGPPMSPTMPPGGYPQPSSAYPHYGPPSWAMGASPPAPPPLHSSPTRNKGKGRRNNGFGEYQSRGPSSHNSSSKSSSNSAGNGAGSWGWVNNNDSSGSGSGFGSGFGPSSSSSHPGYNPFDGKAWSKENIALVRKMNAQLTPAMLAGGDRWTELQNQFFAETSRVVSREGIAYWAAGVDIAGGSKGSKGSKGSSGSKGGGTDRGNGKSKKPEPDTSSSASSAGGGVAW</sequence>
<dbReference type="VEuPathDB" id="FungiDB:F503_08855"/>
<feature type="compositionally biased region" description="Low complexity" evidence="1">
    <location>
        <begin position="626"/>
        <end position="635"/>
    </location>
</feature>
<feature type="compositionally biased region" description="Low complexity" evidence="1">
    <location>
        <begin position="272"/>
        <end position="292"/>
    </location>
</feature>
<evidence type="ECO:0000313" key="2">
    <source>
        <dbReference type="EMBL" id="EPE02978.1"/>
    </source>
</evidence>
<feature type="compositionally biased region" description="Basic residues" evidence="1">
    <location>
        <begin position="165"/>
        <end position="207"/>
    </location>
</feature>
<feature type="compositionally biased region" description="Basic and acidic residues" evidence="1">
    <location>
        <begin position="95"/>
        <end position="105"/>
    </location>
</feature>
<keyword evidence="3" id="KW-1185">Reference proteome</keyword>
<feature type="compositionally biased region" description="Low complexity" evidence="1">
    <location>
        <begin position="46"/>
        <end position="65"/>
    </location>
</feature>